<proteinExistence type="predicted"/>
<protein>
    <submittedName>
        <fullName evidence="1">Uncharacterized protein</fullName>
    </submittedName>
</protein>
<sequence length="89" mass="10259">MCDCLNHVERELKEKFTARVSEGGEISNGETGWDNQVIDFTFGRTLVMLNYKFAYRAKKKNGEMAKNLTRLDTKVKMSHCPFCGVKYDN</sequence>
<dbReference type="Proteomes" id="UP000824410">
    <property type="component" value="Unassembled WGS sequence"/>
</dbReference>
<dbReference type="AlphaFoldDB" id="A0AAP2NYA5"/>
<reference evidence="1" key="1">
    <citation type="submission" date="2019-02" db="EMBL/GenBank/DDBJ databases">
        <title>Genomic characterization of isolates from hospital effluents in KZN, South Africa.</title>
        <authorList>
            <person name="Ntshobeni N."/>
            <person name="Allam M."/>
            <person name="Ismail A."/>
            <person name="Amoako D."/>
            <person name="Essack S."/>
            <person name="Chenia H."/>
        </authorList>
    </citation>
    <scope>NUCLEOTIDE SEQUENCE</scope>
    <source>
        <strain evidence="1">AFE97_S1</strain>
    </source>
</reference>
<accession>A0AAP2NYA5</accession>
<evidence type="ECO:0000313" key="2">
    <source>
        <dbReference type="Proteomes" id="UP000824410"/>
    </source>
</evidence>
<comment type="caution">
    <text evidence="1">The sequence shown here is derived from an EMBL/GenBank/DDBJ whole genome shotgun (WGS) entry which is preliminary data.</text>
</comment>
<gene>
    <name evidence="1" type="ORF">EX242_23200</name>
</gene>
<name>A0AAP2NYA5_PRORE</name>
<evidence type="ECO:0000313" key="1">
    <source>
        <dbReference type="EMBL" id="MBX6983149.1"/>
    </source>
</evidence>
<dbReference type="RefSeq" id="WP_131680876.1">
    <property type="nucleotide sequence ID" value="NZ_SHCZ01000014.1"/>
</dbReference>
<organism evidence="1 2">
    <name type="scientific">Providencia rettgeri</name>
    <dbReference type="NCBI Taxonomy" id="587"/>
    <lineage>
        <taxon>Bacteria</taxon>
        <taxon>Pseudomonadati</taxon>
        <taxon>Pseudomonadota</taxon>
        <taxon>Gammaproteobacteria</taxon>
        <taxon>Enterobacterales</taxon>
        <taxon>Morganellaceae</taxon>
        <taxon>Providencia</taxon>
    </lineage>
</organism>
<dbReference type="EMBL" id="SHDO01000058">
    <property type="protein sequence ID" value="MBX6983149.1"/>
    <property type="molecule type" value="Genomic_DNA"/>
</dbReference>